<evidence type="ECO:0000256" key="4">
    <source>
        <dbReference type="ARBA" id="ARBA00022989"/>
    </source>
</evidence>
<comment type="caution">
    <text evidence="7">The sequence shown here is derived from an EMBL/GenBank/DDBJ whole genome shotgun (WGS) entry which is preliminary data.</text>
</comment>
<feature type="transmembrane region" description="Helical" evidence="6">
    <location>
        <begin position="72"/>
        <end position="92"/>
    </location>
</feature>
<dbReference type="PANTHER" id="PTHR30086">
    <property type="entry name" value="ARGININE EXPORTER PROTEIN ARGO"/>
    <property type="match status" value="1"/>
</dbReference>
<comment type="subcellular location">
    <subcellularLocation>
        <location evidence="1">Cell membrane</location>
        <topology evidence="1">Multi-pass membrane protein</topology>
    </subcellularLocation>
</comment>
<proteinExistence type="predicted"/>
<keyword evidence="5 6" id="KW-0472">Membrane</keyword>
<dbReference type="PANTHER" id="PTHR30086:SF20">
    <property type="entry name" value="ARGININE EXPORTER PROTEIN ARGO-RELATED"/>
    <property type="match status" value="1"/>
</dbReference>
<dbReference type="AlphaFoldDB" id="A0A7C9MY62"/>
<evidence type="ECO:0000256" key="2">
    <source>
        <dbReference type="ARBA" id="ARBA00022475"/>
    </source>
</evidence>
<sequence length="210" mass="21963">MDMTPFLPAFIAAYAILLVGASSPGPAVAMLLGISLEQGRSAAIIASTGIAIGSATLNVLTLIGVGLILSQIAWAMMVLKLIGAGYLLYLAYGAAKKAINPPAVKVAEVTPESWPRLFLKGYLLQVTNPKAIVFWLAIAAIGATAGGGLPVIALFVAGGFVISFTCHAAWSFFLSAGHFRRLYARARRGIEATLGLFFTFAAFKLATSRT</sequence>
<gene>
    <name evidence="7" type="ORF">GQ651_17480</name>
</gene>
<evidence type="ECO:0000256" key="3">
    <source>
        <dbReference type="ARBA" id="ARBA00022692"/>
    </source>
</evidence>
<evidence type="ECO:0000313" key="8">
    <source>
        <dbReference type="Proteomes" id="UP000480350"/>
    </source>
</evidence>
<dbReference type="GO" id="GO:0015171">
    <property type="term" value="F:amino acid transmembrane transporter activity"/>
    <property type="evidence" value="ECO:0007669"/>
    <property type="project" value="TreeGrafter"/>
</dbReference>
<keyword evidence="8" id="KW-1185">Reference proteome</keyword>
<dbReference type="EMBL" id="WUPT01000004">
    <property type="protein sequence ID" value="MXQ09640.1"/>
    <property type="molecule type" value="Genomic_DNA"/>
</dbReference>
<organism evidence="7 8">
    <name type="scientific">Kangsaoukella pontilimi</name>
    <dbReference type="NCBI Taxonomy" id="2691042"/>
    <lineage>
        <taxon>Bacteria</taxon>
        <taxon>Pseudomonadati</taxon>
        <taxon>Pseudomonadota</taxon>
        <taxon>Alphaproteobacteria</taxon>
        <taxon>Rhodobacterales</taxon>
        <taxon>Paracoccaceae</taxon>
        <taxon>Kangsaoukella</taxon>
    </lineage>
</organism>
<dbReference type="Pfam" id="PF01810">
    <property type="entry name" value="LysE"/>
    <property type="match status" value="1"/>
</dbReference>
<feature type="transmembrane region" description="Helical" evidence="6">
    <location>
        <begin position="122"/>
        <end position="145"/>
    </location>
</feature>
<name>A0A7C9MY62_9RHOB</name>
<keyword evidence="3 6" id="KW-0812">Transmembrane</keyword>
<feature type="transmembrane region" description="Helical" evidence="6">
    <location>
        <begin position="6"/>
        <end position="32"/>
    </location>
</feature>
<feature type="transmembrane region" description="Helical" evidence="6">
    <location>
        <begin position="151"/>
        <end position="177"/>
    </location>
</feature>
<reference evidence="7 8" key="2">
    <citation type="submission" date="2020-03" db="EMBL/GenBank/DDBJ databases">
        <title>Kangsaoukella pontilimi gen. nov., sp. nov., a new member of the family Rhodobacteraceae isolated from a tidal mudflat.</title>
        <authorList>
            <person name="Kim I.S."/>
        </authorList>
    </citation>
    <scope>NUCLEOTIDE SEQUENCE [LARGE SCALE GENOMIC DNA]</scope>
    <source>
        <strain evidence="7 8">GH1-50</strain>
    </source>
</reference>
<keyword evidence="2" id="KW-1003">Cell membrane</keyword>
<feature type="transmembrane region" description="Helical" evidence="6">
    <location>
        <begin position="44"/>
        <end position="66"/>
    </location>
</feature>
<dbReference type="Proteomes" id="UP000480350">
    <property type="component" value="Unassembled WGS sequence"/>
</dbReference>
<evidence type="ECO:0000313" key="7">
    <source>
        <dbReference type="EMBL" id="MXQ09640.1"/>
    </source>
</evidence>
<accession>A0A7C9MY62</accession>
<dbReference type="InterPro" id="IPR001123">
    <property type="entry name" value="LeuE-type"/>
</dbReference>
<dbReference type="GO" id="GO:0005886">
    <property type="term" value="C:plasma membrane"/>
    <property type="evidence" value="ECO:0007669"/>
    <property type="project" value="UniProtKB-SubCell"/>
</dbReference>
<evidence type="ECO:0000256" key="6">
    <source>
        <dbReference type="SAM" id="Phobius"/>
    </source>
</evidence>
<evidence type="ECO:0000256" key="5">
    <source>
        <dbReference type="ARBA" id="ARBA00023136"/>
    </source>
</evidence>
<protein>
    <submittedName>
        <fullName evidence="7">LysE family transporter</fullName>
    </submittedName>
</protein>
<dbReference type="RefSeq" id="WP_160765568.1">
    <property type="nucleotide sequence ID" value="NZ_WUPT01000004.1"/>
</dbReference>
<evidence type="ECO:0000256" key="1">
    <source>
        <dbReference type="ARBA" id="ARBA00004651"/>
    </source>
</evidence>
<keyword evidence="4 6" id="KW-1133">Transmembrane helix</keyword>
<reference evidence="7 8" key="1">
    <citation type="submission" date="2019-12" db="EMBL/GenBank/DDBJ databases">
        <authorList>
            <person name="Lee S.D."/>
        </authorList>
    </citation>
    <scope>NUCLEOTIDE SEQUENCE [LARGE SCALE GENOMIC DNA]</scope>
    <source>
        <strain evidence="7 8">GH1-50</strain>
    </source>
</reference>